<evidence type="ECO:0000313" key="5">
    <source>
        <dbReference type="Proteomes" id="UP000617355"/>
    </source>
</evidence>
<dbReference type="RefSeq" id="WP_188529429.1">
    <property type="nucleotide sequence ID" value="NZ_BMGI01000005.1"/>
</dbReference>
<keyword evidence="5" id="KW-1185">Reference proteome</keyword>
<dbReference type="InterPro" id="IPR050300">
    <property type="entry name" value="GDXG_lipolytic_enzyme"/>
</dbReference>
<evidence type="ECO:0000259" key="3">
    <source>
        <dbReference type="Pfam" id="PF07859"/>
    </source>
</evidence>
<evidence type="ECO:0000256" key="1">
    <source>
        <dbReference type="ARBA" id="ARBA00010515"/>
    </source>
</evidence>
<dbReference type="Pfam" id="PF07859">
    <property type="entry name" value="Abhydrolase_3"/>
    <property type="match status" value="1"/>
</dbReference>
<sequence length="315" mass="33781">MSLRLSLLTAFARYVVKPMVAHAADPVPLRARFERVARRLFRVPPHTLFRETALAPGLPALVISNRPGSHPPLPRKRVLYFHGGGFVAGSPRTHAGLLAQIARLARVEIVAPAYRLAPEHPFPAAPDDARAAWDALIALGYRPADIVIGGDSAGGNLALGLLAGLLAEGQRPAGLFAFSPVTDLTFSGASIETNAGRDSMLPTSRADDLLRYYLPGTPPDDPRASPLFADFPDPPPVFLQFAATEILADDCRRIADRLRASGGEVTCDEWPDAPHVWVIFDGYLPEAREGLTRAARFVSGVLGPDQASAITPAIR</sequence>
<dbReference type="PANTHER" id="PTHR48081:SF8">
    <property type="entry name" value="ALPHA_BETA HYDROLASE FOLD-3 DOMAIN-CONTAINING PROTEIN-RELATED"/>
    <property type="match status" value="1"/>
</dbReference>
<accession>A0ABQ1QV68</accession>
<dbReference type="PANTHER" id="PTHR48081">
    <property type="entry name" value="AB HYDROLASE SUPERFAMILY PROTEIN C4A8.06C"/>
    <property type="match status" value="1"/>
</dbReference>
<dbReference type="InterPro" id="IPR002168">
    <property type="entry name" value="Lipase_GDXG_HIS_AS"/>
</dbReference>
<comment type="caution">
    <text evidence="4">The sequence shown here is derived from an EMBL/GenBank/DDBJ whole genome shotgun (WGS) entry which is preliminary data.</text>
</comment>
<dbReference type="EMBL" id="BMGI01000005">
    <property type="protein sequence ID" value="GGD44965.1"/>
    <property type="molecule type" value="Genomic_DNA"/>
</dbReference>
<protein>
    <recommendedName>
        <fullName evidence="3">Alpha/beta hydrolase fold-3 domain-containing protein</fullName>
    </recommendedName>
</protein>
<dbReference type="Gene3D" id="3.40.50.1820">
    <property type="entry name" value="alpha/beta hydrolase"/>
    <property type="match status" value="1"/>
</dbReference>
<dbReference type="SUPFAM" id="SSF53474">
    <property type="entry name" value="alpha/beta-Hydrolases"/>
    <property type="match status" value="1"/>
</dbReference>
<evidence type="ECO:0000313" key="4">
    <source>
        <dbReference type="EMBL" id="GGD44965.1"/>
    </source>
</evidence>
<organism evidence="4 5">
    <name type="scientific">Sinisalibacter lacisalsi</name>
    <dbReference type="NCBI Taxonomy" id="1526570"/>
    <lineage>
        <taxon>Bacteria</taxon>
        <taxon>Pseudomonadati</taxon>
        <taxon>Pseudomonadota</taxon>
        <taxon>Alphaproteobacteria</taxon>
        <taxon>Rhodobacterales</taxon>
        <taxon>Roseobacteraceae</taxon>
        <taxon>Sinisalibacter</taxon>
    </lineage>
</organism>
<feature type="domain" description="Alpha/beta hydrolase fold-3" evidence="3">
    <location>
        <begin position="78"/>
        <end position="278"/>
    </location>
</feature>
<gene>
    <name evidence="4" type="ORF">GCM10011358_30880</name>
</gene>
<comment type="similarity">
    <text evidence="1">Belongs to the 'GDXG' lipolytic enzyme family.</text>
</comment>
<dbReference type="Proteomes" id="UP000617355">
    <property type="component" value="Unassembled WGS sequence"/>
</dbReference>
<keyword evidence="2" id="KW-0378">Hydrolase</keyword>
<reference evidence="5" key="1">
    <citation type="journal article" date="2019" name="Int. J. Syst. Evol. Microbiol.">
        <title>The Global Catalogue of Microorganisms (GCM) 10K type strain sequencing project: providing services to taxonomists for standard genome sequencing and annotation.</title>
        <authorList>
            <consortium name="The Broad Institute Genomics Platform"/>
            <consortium name="The Broad Institute Genome Sequencing Center for Infectious Disease"/>
            <person name="Wu L."/>
            <person name="Ma J."/>
        </authorList>
    </citation>
    <scope>NUCLEOTIDE SEQUENCE [LARGE SCALE GENOMIC DNA]</scope>
    <source>
        <strain evidence="5">CGMCC 1.12922</strain>
    </source>
</reference>
<proteinExistence type="inferred from homology"/>
<evidence type="ECO:0000256" key="2">
    <source>
        <dbReference type="ARBA" id="ARBA00022801"/>
    </source>
</evidence>
<dbReference type="InterPro" id="IPR013094">
    <property type="entry name" value="AB_hydrolase_3"/>
</dbReference>
<dbReference type="PROSITE" id="PS01173">
    <property type="entry name" value="LIPASE_GDXG_HIS"/>
    <property type="match status" value="1"/>
</dbReference>
<name>A0ABQ1QV68_9RHOB</name>
<dbReference type="InterPro" id="IPR029058">
    <property type="entry name" value="AB_hydrolase_fold"/>
</dbReference>